<dbReference type="EMBL" id="JACIJP010000009">
    <property type="protein sequence ID" value="MBB6125578.1"/>
    <property type="molecule type" value="Genomic_DNA"/>
</dbReference>
<feature type="transmembrane region" description="Helical" evidence="1">
    <location>
        <begin position="71"/>
        <end position="89"/>
    </location>
</feature>
<keyword evidence="1" id="KW-1133">Transmembrane helix</keyword>
<organism evidence="2 3">
    <name type="scientific">Sphingobium subterraneum</name>
    <dbReference type="NCBI Taxonomy" id="627688"/>
    <lineage>
        <taxon>Bacteria</taxon>
        <taxon>Pseudomonadati</taxon>
        <taxon>Pseudomonadota</taxon>
        <taxon>Alphaproteobacteria</taxon>
        <taxon>Sphingomonadales</taxon>
        <taxon>Sphingomonadaceae</taxon>
        <taxon>Sphingobium</taxon>
    </lineage>
</organism>
<dbReference type="AlphaFoldDB" id="A0A841JAH0"/>
<comment type="caution">
    <text evidence="2">The sequence shown here is derived from an EMBL/GenBank/DDBJ whole genome shotgun (WGS) entry which is preliminary data.</text>
</comment>
<gene>
    <name evidence="2" type="ORF">FHS92_003342</name>
</gene>
<evidence type="ECO:0000256" key="1">
    <source>
        <dbReference type="SAM" id="Phobius"/>
    </source>
</evidence>
<sequence length="268" mass="28562">MRRTISDSNALLGKGLGMIRDEAVDVATGPCLVSLTRPCNISHGWRDDFSFFGFKAANFLLALGSKSGCKVLIGIVMVLLIGALLCHALKTGRAPLASSRVRRQTAPKLYWTTVLICAVLLVLGMALTLAPIQQKHRVPGPTPDRAAEISVARQGVTGSTGKQRAGGVVAPAQGDDVDQRYAEISGIWNDVPGCAPGSGSSLRISADGLDFGHSHFHVEEVKIRGNDLLLHGHYVTHRGIENSSLTVTVIEGTPPKLKISEKLYFSCS</sequence>
<name>A0A841JAH0_9SPHN</name>
<dbReference type="Proteomes" id="UP000552700">
    <property type="component" value="Unassembled WGS sequence"/>
</dbReference>
<keyword evidence="1" id="KW-0812">Transmembrane</keyword>
<proteinExistence type="predicted"/>
<keyword evidence="1" id="KW-0472">Membrane</keyword>
<evidence type="ECO:0000313" key="2">
    <source>
        <dbReference type="EMBL" id="MBB6125578.1"/>
    </source>
</evidence>
<keyword evidence="3" id="KW-1185">Reference proteome</keyword>
<accession>A0A841JAH0</accession>
<feature type="transmembrane region" description="Helical" evidence="1">
    <location>
        <begin position="109"/>
        <end position="132"/>
    </location>
</feature>
<protein>
    <submittedName>
        <fullName evidence="2">Uncharacterized protein</fullName>
    </submittedName>
</protein>
<evidence type="ECO:0000313" key="3">
    <source>
        <dbReference type="Proteomes" id="UP000552700"/>
    </source>
</evidence>
<reference evidence="2 3" key="1">
    <citation type="submission" date="2020-08" db="EMBL/GenBank/DDBJ databases">
        <title>Genomic Encyclopedia of Type Strains, Phase IV (KMG-IV): sequencing the most valuable type-strain genomes for metagenomic binning, comparative biology and taxonomic classification.</title>
        <authorList>
            <person name="Goeker M."/>
        </authorList>
    </citation>
    <scope>NUCLEOTIDE SEQUENCE [LARGE SCALE GENOMIC DNA]</scope>
    <source>
        <strain evidence="2 3">DSM 102255</strain>
    </source>
</reference>